<evidence type="ECO:0000256" key="1">
    <source>
        <dbReference type="SAM" id="MobiDB-lite"/>
    </source>
</evidence>
<dbReference type="GeneID" id="66064651"/>
<evidence type="ECO:0000313" key="3">
    <source>
        <dbReference type="Proteomes" id="UP000027002"/>
    </source>
</evidence>
<proteinExistence type="predicted"/>
<keyword evidence="3" id="KW-1185">Reference proteome</keyword>
<protein>
    <submittedName>
        <fullName evidence="2">Uncharacterized protein</fullName>
    </submittedName>
</protein>
<dbReference type="KEGG" id="uvi:66064651"/>
<feature type="region of interest" description="Disordered" evidence="1">
    <location>
        <begin position="18"/>
        <end position="79"/>
    </location>
</feature>
<name>A0A8E5HQI5_USTVR</name>
<dbReference type="Proteomes" id="UP000027002">
    <property type="component" value="Chromosome 3"/>
</dbReference>
<sequence>MLPELTPDTDMAMEIEQRRVDPLVRGGQDAETTGKTAEEVGRKPRSVAASPATSGLTCPGPLWISGHPAPSQDPRSAAQACERRDAAAPVVSLFLLGESARRVTGKATVLDSLDEQKAAGLVLARLAVPHIPIPLWQTTPRRAWIW</sequence>
<dbReference type="AlphaFoldDB" id="A0A8E5HQI5"/>
<organism evidence="2 3">
    <name type="scientific">Ustilaginoidea virens</name>
    <name type="common">Rice false smut fungus</name>
    <name type="synonym">Villosiclava virens</name>
    <dbReference type="NCBI Taxonomy" id="1159556"/>
    <lineage>
        <taxon>Eukaryota</taxon>
        <taxon>Fungi</taxon>
        <taxon>Dikarya</taxon>
        <taxon>Ascomycota</taxon>
        <taxon>Pezizomycotina</taxon>
        <taxon>Sordariomycetes</taxon>
        <taxon>Hypocreomycetidae</taxon>
        <taxon>Hypocreales</taxon>
        <taxon>Clavicipitaceae</taxon>
        <taxon>Ustilaginoidea</taxon>
    </lineage>
</organism>
<dbReference type="RefSeq" id="XP_042997305.1">
    <property type="nucleotide sequence ID" value="XM_043141371.1"/>
</dbReference>
<accession>A0A8E5HQI5</accession>
<gene>
    <name evidence="2" type="ORF">UV8b_03873</name>
</gene>
<reference evidence="2" key="1">
    <citation type="submission" date="2020-03" db="EMBL/GenBank/DDBJ databases">
        <title>A mixture of massive structural variations and highly conserved coding sequences in Ustilaginoidea virens genome.</title>
        <authorList>
            <person name="Zhang K."/>
            <person name="Zhao Z."/>
            <person name="Zhang Z."/>
            <person name="Li Y."/>
            <person name="Hsiang T."/>
            <person name="Sun W."/>
        </authorList>
    </citation>
    <scope>NUCLEOTIDE SEQUENCE</scope>
    <source>
        <strain evidence="2">UV-8b</strain>
    </source>
</reference>
<dbReference type="EMBL" id="CP072755">
    <property type="protein sequence ID" value="QUC19632.1"/>
    <property type="molecule type" value="Genomic_DNA"/>
</dbReference>
<evidence type="ECO:0000313" key="2">
    <source>
        <dbReference type="EMBL" id="QUC19632.1"/>
    </source>
</evidence>